<protein>
    <recommendedName>
        <fullName evidence="9">D-alanyl-D-alanine dipeptidase</fullName>
        <shortName evidence="9">D-Ala-D-Ala dipeptidase</shortName>
        <ecNumber evidence="9">3.4.13.22</ecNumber>
    </recommendedName>
</protein>
<keyword evidence="6 9" id="KW-0224">Dipeptidase</keyword>
<feature type="binding site" evidence="9">
    <location>
        <position position="213"/>
    </location>
    <ligand>
        <name>Zn(2+)</name>
        <dbReference type="ChEBI" id="CHEBI:29105"/>
        <note>catalytic</note>
    </ligand>
</feature>
<name>A0A285U4X3_9BACL</name>
<dbReference type="Gene3D" id="3.30.1380.10">
    <property type="match status" value="1"/>
</dbReference>
<comment type="catalytic activity">
    <reaction evidence="1 9">
        <text>D-alanyl-D-alanine + H2O = 2 D-alanine</text>
        <dbReference type="Rhea" id="RHEA:20661"/>
        <dbReference type="ChEBI" id="CHEBI:15377"/>
        <dbReference type="ChEBI" id="CHEBI:57416"/>
        <dbReference type="ChEBI" id="CHEBI:57822"/>
        <dbReference type="EC" id="3.4.13.22"/>
    </reaction>
</comment>
<evidence type="ECO:0000256" key="2">
    <source>
        <dbReference type="ARBA" id="ARBA00022670"/>
    </source>
</evidence>
<dbReference type="GO" id="GO:0160237">
    <property type="term" value="F:D-Ala-D-Ala dipeptidase activity"/>
    <property type="evidence" value="ECO:0007669"/>
    <property type="project" value="UniProtKB-EC"/>
</dbReference>
<feature type="binding site" evidence="9">
    <location>
        <position position="142"/>
    </location>
    <ligand>
        <name>Zn(2+)</name>
        <dbReference type="ChEBI" id="CHEBI:29105"/>
        <note>catalytic</note>
    </ligand>
</feature>
<comment type="similarity">
    <text evidence="9">Belongs to the peptidase M15D family.</text>
</comment>
<evidence type="ECO:0000313" key="10">
    <source>
        <dbReference type="EMBL" id="SOC36468.1"/>
    </source>
</evidence>
<evidence type="ECO:0000256" key="3">
    <source>
        <dbReference type="ARBA" id="ARBA00022723"/>
    </source>
</evidence>
<keyword evidence="5 9" id="KW-0862">Zinc</keyword>
<dbReference type="InterPro" id="IPR009045">
    <property type="entry name" value="Zn_M74/Hedgehog-like"/>
</dbReference>
<dbReference type="Pfam" id="PF01427">
    <property type="entry name" value="Peptidase_M15"/>
    <property type="match status" value="1"/>
</dbReference>
<reference evidence="11" key="1">
    <citation type="submission" date="2017-08" db="EMBL/GenBank/DDBJ databases">
        <authorList>
            <person name="Varghese N."/>
            <person name="Submissions S."/>
        </authorList>
    </citation>
    <scope>NUCLEOTIDE SEQUENCE [LARGE SCALE GENOMIC DNA]</scope>
    <source>
        <strain evidence="11">JC23</strain>
    </source>
</reference>
<dbReference type="EC" id="3.4.13.22" evidence="9"/>
<feature type="active site" description="Proton donor/acceptor" evidence="9">
    <location>
        <position position="210"/>
    </location>
</feature>
<dbReference type="PANTHER" id="PTHR43126:SF2">
    <property type="entry name" value="D-ALANYL-D-ALANINE DIPEPTIDASE"/>
    <property type="match status" value="1"/>
</dbReference>
<dbReference type="Proteomes" id="UP000219252">
    <property type="component" value="Unassembled WGS sequence"/>
</dbReference>
<keyword evidence="3 9" id="KW-0479">Metal-binding</keyword>
<feature type="site" description="Transition state stabilizer" evidence="9">
    <location>
        <position position="93"/>
    </location>
</feature>
<comment type="cofactor">
    <cofactor evidence="9">
        <name>Zn(2+)</name>
        <dbReference type="ChEBI" id="CHEBI:29105"/>
    </cofactor>
    <text evidence="9">Binds 1 zinc ion per subunit.</text>
</comment>
<evidence type="ECO:0000256" key="9">
    <source>
        <dbReference type="HAMAP-Rule" id="MF_01924"/>
    </source>
</evidence>
<evidence type="ECO:0000256" key="6">
    <source>
        <dbReference type="ARBA" id="ARBA00022997"/>
    </source>
</evidence>
<gene>
    <name evidence="10" type="ORF">SAMN05877842_102388</name>
</gene>
<dbReference type="GO" id="GO:0071555">
    <property type="term" value="P:cell wall organization"/>
    <property type="evidence" value="ECO:0007669"/>
    <property type="project" value="UniProtKB-KW"/>
</dbReference>
<dbReference type="GO" id="GO:0008270">
    <property type="term" value="F:zinc ion binding"/>
    <property type="evidence" value="ECO:0007669"/>
    <property type="project" value="UniProtKB-UniRule"/>
</dbReference>
<keyword evidence="7 9" id="KW-0482">Metalloprotease</keyword>
<evidence type="ECO:0000256" key="8">
    <source>
        <dbReference type="ARBA" id="ARBA00023316"/>
    </source>
</evidence>
<proteinExistence type="inferred from homology"/>
<dbReference type="CDD" id="cd14843">
    <property type="entry name" value="D-Ala-D-Ala_dipeptidase_like"/>
    <property type="match status" value="1"/>
</dbReference>
<accession>A0A285U4X3</accession>
<comment type="function">
    <text evidence="9">Catalyzes hydrolysis of the D-alanyl-D-alanine dipeptide.</text>
</comment>
<dbReference type="HAMAP" id="MF_01924">
    <property type="entry name" value="A_A_dipeptidase"/>
    <property type="match status" value="1"/>
</dbReference>
<evidence type="ECO:0000256" key="1">
    <source>
        <dbReference type="ARBA" id="ARBA00001362"/>
    </source>
</evidence>
<dbReference type="GO" id="GO:0006508">
    <property type="term" value="P:proteolysis"/>
    <property type="evidence" value="ECO:0007669"/>
    <property type="project" value="UniProtKB-KW"/>
</dbReference>
<feature type="binding site" evidence="9">
    <location>
        <position position="149"/>
    </location>
    <ligand>
        <name>Zn(2+)</name>
        <dbReference type="ChEBI" id="CHEBI:29105"/>
        <note>catalytic</note>
    </ligand>
</feature>
<organism evidence="10 11">
    <name type="scientific">Ureibacillus acetophenoni</name>
    <dbReference type="NCBI Taxonomy" id="614649"/>
    <lineage>
        <taxon>Bacteria</taxon>
        <taxon>Bacillati</taxon>
        <taxon>Bacillota</taxon>
        <taxon>Bacilli</taxon>
        <taxon>Bacillales</taxon>
        <taxon>Caryophanaceae</taxon>
        <taxon>Ureibacillus</taxon>
    </lineage>
</organism>
<dbReference type="AlphaFoldDB" id="A0A285U4X3"/>
<dbReference type="GO" id="GO:0008237">
    <property type="term" value="F:metallopeptidase activity"/>
    <property type="evidence" value="ECO:0007669"/>
    <property type="project" value="UniProtKB-KW"/>
</dbReference>
<keyword evidence="8" id="KW-0961">Cell wall biogenesis/degradation</keyword>
<dbReference type="EMBL" id="OBQC01000002">
    <property type="protein sequence ID" value="SOC36468.1"/>
    <property type="molecule type" value="Genomic_DNA"/>
</dbReference>
<dbReference type="RefSeq" id="WP_235864519.1">
    <property type="nucleotide sequence ID" value="NZ_OBQC01000002.1"/>
</dbReference>
<evidence type="ECO:0000313" key="11">
    <source>
        <dbReference type="Proteomes" id="UP000219252"/>
    </source>
</evidence>
<evidence type="ECO:0000256" key="5">
    <source>
        <dbReference type="ARBA" id="ARBA00022833"/>
    </source>
</evidence>
<sequence length="254" mass="30164">MGWFIIQNILQKPIERLEVHDKQLSPRIIENKDPLIRVQAEPNRLYIRPIYYKQEILSSINAIYLRKGAYLRLKMALELLPKEYSFILYDGFRPLQVQQSLFKIFSENIKKRNPRLTDEDVLQETLKYVAFPSVEPTRTSPHITGGAIDLTLGDSNGYPLELGTEFDEMSEKSATRYFEDHPLENQDALQNRRILYNCMNEVGFKNYSEEWWHYDYGNVSWARRMKLETVLYGPVLVELENNDVKEYRFYESIY</sequence>
<keyword evidence="11" id="KW-1185">Reference proteome</keyword>
<dbReference type="SUPFAM" id="SSF55166">
    <property type="entry name" value="Hedgehog/DD-peptidase"/>
    <property type="match status" value="1"/>
</dbReference>
<evidence type="ECO:0000256" key="4">
    <source>
        <dbReference type="ARBA" id="ARBA00022801"/>
    </source>
</evidence>
<evidence type="ECO:0000256" key="7">
    <source>
        <dbReference type="ARBA" id="ARBA00023049"/>
    </source>
</evidence>
<keyword evidence="2 9" id="KW-0645">Protease</keyword>
<keyword evidence="4 9" id="KW-0378">Hydrolase</keyword>
<dbReference type="InterPro" id="IPR000755">
    <property type="entry name" value="A_A_dipeptidase"/>
</dbReference>
<dbReference type="PANTHER" id="PTHR43126">
    <property type="entry name" value="D-ALANYL-D-ALANINE DIPEPTIDASE"/>
    <property type="match status" value="1"/>
</dbReference>